<reference evidence="2" key="1">
    <citation type="submission" date="2020-03" db="EMBL/GenBank/DDBJ databases">
        <authorList>
            <person name="Weist P."/>
        </authorList>
    </citation>
    <scope>NUCLEOTIDE SEQUENCE</scope>
</reference>
<evidence type="ECO:0000313" key="2">
    <source>
        <dbReference type="EMBL" id="CAB1435807.1"/>
    </source>
</evidence>
<organism evidence="2 3">
    <name type="scientific">Pleuronectes platessa</name>
    <name type="common">European plaice</name>
    <dbReference type="NCBI Taxonomy" id="8262"/>
    <lineage>
        <taxon>Eukaryota</taxon>
        <taxon>Metazoa</taxon>
        <taxon>Chordata</taxon>
        <taxon>Craniata</taxon>
        <taxon>Vertebrata</taxon>
        <taxon>Euteleostomi</taxon>
        <taxon>Actinopterygii</taxon>
        <taxon>Neopterygii</taxon>
        <taxon>Teleostei</taxon>
        <taxon>Neoteleostei</taxon>
        <taxon>Acanthomorphata</taxon>
        <taxon>Carangaria</taxon>
        <taxon>Pleuronectiformes</taxon>
        <taxon>Pleuronectoidei</taxon>
        <taxon>Pleuronectidae</taxon>
        <taxon>Pleuronectes</taxon>
    </lineage>
</organism>
<sequence length="85" mass="9178">MDGASVVAVVTAHRPFSRIHNDFPSAESSRDPRRLRQAHLGSTSPPLPWKQGDNSRSDAAAAWGRGTVATFHSSPLTHGRLQHLG</sequence>
<evidence type="ECO:0000313" key="3">
    <source>
        <dbReference type="Proteomes" id="UP001153269"/>
    </source>
</evidence>
<name>A0A9N7UQ66_PLEPL</name>
<dbReference type="EMBL" id="CADEAL010001813">
    <property type="protein sequence ID" value="CAB1435807.1"/>
    <property type="molecule type" value="Genomic_DNA"/>
</dbReference>
<feature type="region of interest" description="Disordered" evidence="1">
    <location>
        <begin position="19"/>
        <end position="61"/>
    </location>
</feature>
<keyword evidence="3" id="KW-1185">Reference proteome</keyword>
<dbReference type="Proteomes" id="UP001153269">
    <property type="component" value="Unassembled WGS sequence"/>
</dbReference>
<evidence type="ECO:0000256" key="1">
    <source>
        <dbReference type="SAM" id="MobiDB-lite"/>
    </source>
</evidence>
<proteinExistence type="predicted"/>
<protein>
    <submittedName>
        <fullName evidence="2">Uncharacterized protein</fullName>
    </submittedName>
</protein>
<gene>
    <name evidence="2" type="ORF">PLEPLA_LOCUS23852</name>
</gene>
<comment type="caution">
    <text evidence="2">The sequence shown here is derived from an EMBL/GenBank/DDBJ whole genome shotgun (WGS) entry which is preliminary data.</text>
</comment>
<dbReference type="AlphaFoldDB" id="A0A9N7UQ66"/>
<accession>A0A9N7UQ66</accession>